<feature type="compositionally biased region" description="Basic and acidic residues" evidence="1">
    <location>
        <begin position="118"/>
        <end position="127"/>
    </location>
</feature>
<reference evidence="2" key="1">
    <citation type="submission" date="2019-07" db="EMBL/GenBank/DDBJ databases">
        <authorList>
            <person name="Dittberner H."/>
        </authorList>
    </citation>
    <scope>NUCLEOTIDE SEQUENCE [LARGE SCALE GENOMIC DNA]</scope>
</reference>
<proteinExistence type="predicted"/>
<dbReference type="EMBL" id="CABITT030000006">
    <property type="protein sequence ID" value="VVB09509.1"/>
    <property type="molecule type" value="Genomic_DNA"/>
</dbReference>
<gene>
    <name evidence="2" type="ORF">ANE_LOCUS19953</name>
</gene>
<evidence type="ECO:0000256" key="1">
    <source>
        <dbReference type="SAM" id="MobiDB-lite"/>
    </source>
</evidence>
<feature type="compositionally biased region" description="Basic and acidic residues" evidence="1">
    <location>
        <begin position="159"/>
        <end position="174"/>
    </location>
</feature>
<dbReference type="Proteomes" id="UP000489600">
    <property type="component" value="Unassembled WGS sequence"/>
</dbReference>
<sequence>MAEQVLGSVEEIGEPSARDDPTSSSLPDPTTAWLADPTAASLVDPTTALLRVDTTTASRYVDSPADPTTASQPASALDPTTASQPASPVDPITASQPASPVDPKLSSASPMSARGATSRHESVDVGTHHRNKVIVSRRCLGEPNDSGDGVFDDLADLEEERRPSGDEDLLDRGRGVRLHFPLDSP</sequence>
<comment type="caution">
    <text evidence="2">The sequence shown here is derived from an EMBL/GenBank/DDBJ whole genome shotgun (WGS) entry which is preliminary data.</text>
</comment>
<protein>
    <submittedName>
        <fullName evidence="2">Uncharacterized protein</fullName>
    </submittedName>
</protein>
<evidence type="ECO:0000313" key="3">
    <source>
        <dbReference type="Proteomes" id="UP000489600"/>
    </source>
</evidence>
<keyword evidence="3" id="KW-1185">Reference proteome</keyword>
<organism evidence="2 3">
    <name type="scientific">Arabis nemorensis</name>
    <dbReference type="NCBI Taxonomy" id="586526"/>
    <lineage>
        <taxon>Eukaryota</taxon>
        <taxon>Viridiplantae</taxon>
        <taxon>Streptophyta</taxon>
        <taxon>Embryophyta</taxon>
        <taxon>Tracheophyta</taxon>
        <taxon>Spermatophyta</taxon>
        <taxon>Magnoliopsida</taxon>
        <taxon>eudicotyledons</taxon>
        <taxon>Gunneridae</taxon>
        <taxon>Pentapetalae</taxon>
        <taxon>rosids</taxon>
        <taxon>malvids</taxon>
        <taxon>Brassicales</taxon>
        <taxon>Brassicaceae</taxon>
        <taxon>Arabideae</taxon>
        <taxon>Arabis</taxon>
    </lineage>
</organism>
<feature type="region of interest" description="Disordered" evidence="1">
    <location>
        <begin position="1"/>
        <end position="185"/>
    </location>
</feature>
<dbReference type="AlphaFoldDB" id="A0A565C779"/>
<evidence type="ECO:0000313" key="2">
    <source>
        <dbReference type="EMBL" id="VVB09509.1"/>
    </source>
</evidence>
<accession>A0A565C779</accession>
<name>A0A565C779_9BRAS</name>
<feature type="compositionally biased region" description="Polar residues" evidence="1">
    <location>
        <begin position="66"/>
        <end position="86"/>
    </location>
</feature>